<name>S4MK32_9ACTN</name>
<protein>
    <submittedName>
        <fullName evidence="2">Uncharacterized protein</fullName>
    </submittedName>
</protein>
<organism evidence="2 3">
    <name type="scientific">Streptomyces afghaniensis 772</name>
    <dbReference type="NCBI Taxonomy" id="1283301"/>
    <lineage>
        <taxon>Bacteria</taxon>
        <taxon>Bacillati</taxon>
        <taxon>Actinomycetota</taxon>
        <taxon>Actinomycetes</taxon>
        <taxon>Kitasatosporales</taxon>
        <taxon>Streptomycetaceae</taxon>
        <taxon>Streptomyces</taxon>
    </lineage>
</organism>
<dbReference type="PATRIC" id="fig|1283301.3.peg.3029"/>
<keyword evidence="1" id="KW-1133">Transmembrane helix</keyword>
<sequence>MRFLMAGDPDNPLMAGREGQYGSLLAANQPRDVERLTGRRLDPGQTSVLREGGVLVWSHAADAPTGPDTRLRLAVRQGDKVLGRTAALPAAALDVDPAEWRTGSDGTMLRATATALDLPIQARGPVMITGVSDKKAHALQQAVIDAGMDAGAVLIHVEPDDPVPPAALLATAVGLVALALAAVLAATRSQTRILRRYLARLIAVGIPPRWARQVLLCQHAALSP</sequence>
<dbReference type="HOGENOM" id="CLU_1234402_0_0_11"/>
<dbReference type="EMBL" id="AOPY01001400">
    <property type="protein sequence ID" value="EPJ39893.1"/>
    <property type="molecule type" value="Genomic_DNA"/>
</dbReference>
<keyword evidence="1" id="KW-0472">Membrane</keyword>
<dbReference type="AlphaFoldDB" id="S4MK32"/>
<keyword evidence="3" id="KW-1185">Reference proteome</keyword>
<gene>
    <name evidence="2" type="ORF">STAFG_3057</name>
</gene>
<accession>S4MK32</accession>
<comment type="caution">
    <text evidence="2">The sequence shown here is derived from an EMBL/GenBank/DDBJ whole genome shotgun (WGS) entry which is preliminary data.</text>
</comment>
<evidence type="ECO:0000313" key="3">
    <source>
        <dbReference type="Proteomes" id="UP000015001"/>
    </source>
</evidence>
<reference evidence="2 3" key="1">
    <citation type="submission" date="2013-02" db="EMBL/GenBank/DDBJ databases">
        <title>Draft Genome Sequence of Streptomyces afghaniensis, Which Produces Compounds of the Julimycin B-Complex.</title>
        <authorList>
            <person name="Gruening B.A."/>
            <person name="Praeg A."/>
            <person name="Erxleben A."/>
            <person name="Guenther S."/>
            <person name="Fiedler H.-P."/>
            <person name="Goodfellow M."/>
            <person name="Mueller M."/>
        </authorList>
    </citation>
    <scope>NUCLEOTIDE SEQUENCE [LARGE SCALE GENOMIC DNA]</scope>
    <source>
        <strain evidence="2 3">772</strain>
    </source>
</reference>
<dbReference type="Proteomes" id="UP000015001">
    <property type="component" value="Unassembled WGS sequence"/>
</dbReference>
<keyword evidence="1" id="KW-0812">Transmembrane</keyword>
<proteinExistence type="predicted"/>
<evidence type="ECO:0000313" key="2">
    <source>
        <dbReference type="EMBL" id="EPJ39893.1"/>
    </source>
</evidence>
<feature type="transmembrane region" description="Helical" evidence="1">
    <location>
        <begin position="166"/>
        <end position="186"/>
    </location>
</feature>
<evidence type="ECO:0000256" key="1">
    <source>
        <dbReference type="SAM" id="Phobius"/>
    </source>
</evidence>